<keyword evidence="4" id="KW-0378">Hydrolase</keyword>
<dbReference type="PANTHER" id="PTHR43606">
    <property type="entry name" value="PHOSPHATASE, PUTATIVE (AFU_ORTHOLOGUE AFUA_6G08710)-RELATED"/>
    <property type="match status" value="1"/>
</dbReference>
<dbReference type="PROSITE" id="PS51318">
    <property type="entry name" value="TAT"/>
    <property type="match status" value="1"/>
</dbReference>
<protein>
    <submittedName>
        <fullName evidence="4">Alkaline phosphatase D</fullName>
        <ecNumber evidence="4">3.1.3.1</ecNumber>
    </submittedName>
</protein>
<dbReference type="Pfam" id="PF16655">
    <property type="entry name" value="PhoD_N"/>
    <property type="match status" value="1"/>
</dbReference>
<dbReference type="InterPro" id="IPR029052">
    <property type="entry name" value="Metallo-depent_PP-like"/>
</dbReference>
<dbReference type="Gene3D" id="2.60.40.380">
    <property type="entry name" value="Purple acid phosphatase-like, N-terminal"/>
    <property type="match status" value="1"/>
</dbReference>
<dbReference type="Proteomes" id="UP000530424">
    <property type="component" value="Unassembled WGS sequence"/>
</dbReference>
<feature type="domain" description="PhoD-like phosphatase metallophosphatase" evidence="2">
    <location>
        <begin position="172"/>
        <end position="512"/>
    </location>
</feature>
<feature type="compositionally biased region" description="Basic and acidic residues" evidence="1">
    <location>
        <begin position="554"/>
        <end position="572"/>
    </location>
</feature>
<gene>
    <name evidence="4" type="ORF">HNR19_000791</name>
</gene>
<dbReference type="RefSeq" id="WP_179666729.1">
    <property type="nucleotide sequence ID" value="NZ_JACCFP010000001.1"/>
</dbReference>
<accession>A0A853C157</accession>
<name>A0A853C157_9ACTN</name>
<dbReference type="AlphaFoldDB" id="A0A853C157"/>
<dbReference type="InterPro" id="IPR038607">
    <property type="entry name" value="PhoD-like_sf"/>
</dbReference>
<dbReference type="InterPro" id="IPR052900">
    <property type="entry name" value="Phospholipid_Metab_Enz"/>
</dbReference>
<keyword evidence="5" id="KW-1185">Reference proteome</keyword>
<dbReference type="EC" id="3.1.3.1" evidence="4"/>
<comment type="caution">
    <text evidence="4">The sequence shown here is derived from an EMBL/GenBank/DDBJ whole genome shotgun (WGS) entry which is preliminary data.</text>
</comment>
<evidence type="ECO:0000259" key="3">
    <source>
        <dbReference type="Pfam" id="PF16655"/>
    </source>
</evidence>
<dbReference type="SUPFAM" id="SSF56300">
    <property type="entry name" value="Metallo-dependent phosphatases"/>
    <property type="match status" value="1"/>
</dbReference>
<dbReference type="InterPro" id="IPR018946">
    <property type="entry name" value="PhoD-like_MPP"/>
</dbReference>
<evidence type="ECO:0000313" key="5">
    <source>
        <dbReference type="Proteomes" id="UP000530424"/>
    </source>
</evidence>
<evidence type="ECO:0000259" key="2">
    <source>
        <dbReference type="Pfam" id="PF09423"/>
    </source>
</evidence>
<dbReference type="Pfam" id="PF09423">
    <property type="entry name" value="PhoD"/>
    <property type="match status" value="1"/>
</dbReference>
<dbReference type="InterPro" id="IPR006311">
    <property type="entry name" value="TAT_signal"/>
</dbReference>
<sequence>MSASPTRSAGPAAKAAIGRRGFVGGAGAAAVLLGTGAIPGEAAAVRSAAARTAARDYPFTLGVASGDPLPNSVVLWTRLATDPLAADGSGGMPPRPVGVAYEVAEDERFRRVVKRGAVTATPALGHSVHPEVWGLRPSTVYYFRFRVGGHISPVGRTRTAPSLDARNAAVSFAFASCARWDQGFYTAYGHLANEDLDLVVHLGDYLYEYGINATGGARNQPMGPEFAGETTDLARYRLQYGLYKSDPNLMAAHASAPFVVTPDDHEVENNWADEIPEASSQSQGELWMPRRTAAFQAYYENLPFRAGSVPSGADMQIYRKLSYGTLLDFNVLDTRQYRDDQPYGDGSDVPGPESTDPSKSMMGLAQEKWLLDNFARSRARWQVLANQAPMAETDQDATDGKLLFMDPWDGYVANRERILGGARDRGVDNLVVITGDRHQNYASNLLLDYDDPSSPVVGSEFVGTSITSGGDGADMTPGGENLLAANPHLKFFNSQRGYVRCKVTREEWRSDYRVIPYVTRPDAPVSTRATWVVENGVPGVQLASEGAVVGRRRSATEKSEAELDVRRARAGR</sequence>
<dbReference type="EMBL" id="JACCFP010000001">
    <property type="protein sequence ID" value="NYJ00093.1"/>
    <property type="molecule type" value="Genomic_DNA"/>
</dbReference>
<dbReference type="GO" id="GO:0004035">
    <property type="term" value="F:alkaline phosphatase activity"/>
    <property type="evidence" value="ECO:0007669"/>
    <property type="project" value="UniProtKB-EC"/>
</dbReference>
<organism evidence="4 5">
    <name type="scientific">Nocardioides thalensis</name>
    <dbReference type="NCBI Taxonomy" id="1914755"/>
    <lineage>
        <taxon>Bacteria</taxon>
        <taxon>Bacillati</taxon>
        <taxon>Actinomycetota</taxon>
        <taxon>Actinomycetes</taxon>
        <taxon>Propionibacteriales</taxon>
        <taxon>Nocardioidaceae</taxon>
        <taxon>Nocardioides</taxon>
    </lineage>
</organism>
<feature type="region of interest" description="Disordered" evidence="1">
    <location>
        <begin position="551"/>
        <end position="572"/>
    </location>
</feature>
<evidence type="ECO:0000256" key="1">
    <source>
        <dbReference type="SAM" id="MobiDB-lite"/>
    </source>
</evidence>
<dbReference type="CDD" id="cd07389">
    <property type="entry name" value="MPP_PhoD"/>
    <property type="match status" value="1"/>
</dbReference>
<dbReference type="PANTHER" id="PTHR43606:SF2">
    <property type="entry name" value="ALKALINE PHOSPHATASE FAMILY PROTEIN (AFU_ORTHOLOGUE AFUA_5G03860)"/>
    <property type="match status" value="1"/>
</dbReference>
<feature type="region of interest" description="Disordered" evidence="1">
    <location>
        <begin position="337"/>
        <end position="360"/>
    </location>
</feature>
<reference evidence="4 5" key="1">
    <citation type="submission" date="2020-07" db="EMBL/GenBank/DDBJ databases">
        <title>Sequencing the genomes of 1000 actinobacteria strains.</title>
        <authorList>
            <person name="Klenk H.-P."/>
        </authorList>
    </citation>
    <scope>NUCLEOTIDE SEQUENCE [LARGE SCALE GENOMIC DNA]</scope>
    <source>
        <strain evidence="4 5">DSM 103833</strain>
    </source>
</reference>
<feature type="domain" description="Phospholipase D N-terminal" evidence="3">
    <location>
        <begin position="61"/>
        <end position="159"/>
    </location>
</feature>
<dbReference type="Gene3D" id="3.60.21.70">
    <property type="entry name" value="PhoD-like phosphatase"/>
    <property type="match status" value="1"/>
</dbReference>
<dbReference type="InterPro" id="IPR032093">
    <property type="entry name" value="PhoD_N"/>
</dbReference>
<proteinExistence type="predicted"/>
<evidence type="ECO:0000313" key="4">
    <source>
        <dbReference type="EMBL" id="NYJ00093.1"/>
    </source>
</evidence>